<dbReference type="PROSITE" id="PS51475">
    <property type="entry name" value="PROTEASOME_ALPHA_2"/>
    <property type="match status" value="1"/>
</dbReference>
<keyword evidence="5" id="KW-1185">Reference proteome</keyword>
<dbReference type="InterPro" id="IPR050115">
    <property type="entry name" value="Proteasome_alpha"/>
</dbReference>
<dbReference type="FunCoup" id="L2GPS0">
    <property type="interactions" value="226"/>
</dbReference>
<dbReference type="InterPro" id="IPR029055">
    <property type="entry name" value="Ntn_hydrolases_N"/>
</dbReference>
<dbReference type="SMART" id="SM00948">
    <property type="entry name" value="Proteasome_A_N"/>
    <property type="match status" value="1"/>
</dbReference>
<dbReference type="GO" id="GO:0010499">
    <property type="term" value="P:proteasomal ubiquitin-independent protein catabolic process"/>
    <property type="evidence" value="ECO:0007669"/>
    <property type="project" value="EnsemblFungi"/>
</dbReference>
<dbReference type="Proteomes" id="UP000011082">
    <property type="component" value="Unassembled WGS sequence"/>
</dbReference>
<dbReference type="VEuPathDB" id="MicrosporidiaDB:VICG_00604"/>
<dbReference type="EMBL" id="JH370132">
    <property type="protein sequence ID" value="ELA42505.1"/>
    <property type="molecule type" value="Genomic_DNA"/>
</dbReference>
<dbReference type="GO" id="GO:0034515">
    <property type="term" value="C:proteasome storage granule"/>
    <property type="evidence" value="ECO:0007669"/>
    <property type="project" value="EnsemblFungi"/>
</dbReference>
<evidence type="ECO:0000313" key="4">
    <source>
        <dbReference type="EMBL" id="ELA42505.1"/>
    </source>
</evidence>
<dbReference type="InterPro" id="IPR000426">
    <property type="entry name" value="Proteasome_asu_N"/>
</dbReference>
<protein>
    <recommendedName>
        <fullName evidence="3">Proteasome alpha-type subunits domain-containing protein</fullName>
    </recommendedName>
</protein>
<dbReference type="OrthoDB" id="431557at2759"/>
<dbReference type="PANTHER" id="PTHR11599">
    <property type="entry name" value="PROTEASOME SUBUNIT ALPHA/BETA"/>
    <property type="match status" value="1"/>
</dbReference>
<dbReference type="InterPro" id="IPR023332">
    <property type="entry name" value="Proteasome_alpha-type"/>
</dbReference>
<dbReference type="InterPro" id="IPR001353">
    <property type="entry name" value="Proteasome_sua/b"/>
</dbReference>
<evidence type="ECO:0000259" key="3">
    <source>
        <dbReference type="SMART" id="SM00948"/>
    </source>
</evidence>
<dbReference type="STRING" id="993615.L2GPS0"/>
<dbReference type="OMA" id="NHYFTYN"/>
<evidence type="ECO:0000256" key="2">
    <source>
        <dbReference type="PROSITE-ProRule" id="PRU00808"/>
    </source>
</evidence>
<sequence>MSHSHSDINTYNQEGRIIQVEYAMKACGLGTTTIGIKLSDCVILASEKKLLSSLQNPDSVKKHFKIYDTIVAAVSGVSGDAPTIINKCRSICLDHEKLFSEQIGVEKLMEDICDLALKFSEKDLSKKIFSRPFGVSLLIAAFENNTPVLYSIDPSGSYLQYQARAMGAASEVVEDILEKQYESYSEREKSIPKILEVLKGVMKEKLTENNVEVSIVSKDKVEMLTPEQIKRYI</sequence>
<dbReference type="GeneID" id="19881321"/>
<dbReference type="RefSeq" id="XP_007604056.1">
    <property type="nucleotide sequence ID" value="XM_007603994.1"/>
</dbReference>
<dbReference type="Pfam" id="PF10584">
    <property type="entry name" value="Proteasome_A_N"/>
    <property type="match status" value="1"/>
</dbReference>
<feature type="domain" description="Proteasome alpha-type subunits" evidence="3">
    <location>
        <begin position="4"/>
        <end position="26"/>
    </location>
</feature>
<dbReference type="InParanoid" id="L2GPS0"/>
<gene>
    <name evidence="4" type="ORF">VICG_00604</name>
</gene>
<evidence type="ECO:0000313" key="5">
    <source>
        <dbReference type="Proteomes" id="UP000011082"/>
    </source>
</evidence>
<reference evidence="5" key="1">
    <citation type="submission" date="2011-05" db="EMBL/GenBank/DDBJ databases">
        <title>The genome sequence of Vittaforma corneae strain ATCC 50505.</title>
        <authorList>
            <consortium name="The Broad Institute Genome Sequencing Platform"/>
            <person name="Cuomo C."/>
            <person name="Didier E."/>
            <person name="Bowers L."/>
            <person name="Young S.K."/>
            <person name="Zeng Q."/>
            <person name="Gargeya S."/>
            <person name="Fitzgerald M."/>
            <person name="Haas B."/>
            <person name="Abouelleil A."/>
            <person name="Alvarado L."/>
            <person name="Arachchi H.M."/>
            <person name="Berlin A."/>
            <person name="Chapman S.B."/>
            <person name="Gearin G."/>
            <person name="Goldberg J."/>
            <person name="Griggs A."/>
            <person name="Gujja S."/>
            <person name="Hansen M."/>
            <person name="Heiman D."/>
            <person name="Howarth C."/>
            <person name="Larimer J."/>
            <person name="Lui A."/>
            <person name="MacDonald P.J.P."/>
            <person name="McCowen C."/>
            <person name="Montmayeur A."/>
            <person name="Murphy C."/>
            <person name="Neiman D."/>
            <person name="Pearson M."/>
            <person name="Priest M."/>
            <person name="Roberts A."/>
            <person name="Saif S."/>
            <person name="Shea T."/>
            <person name="Sisk P."/>
            <person name="Stolte C."/>
            <person name="Sykes S."/>
            <person name="Wortman J."/>
            <person name="Nusbaum C."/>
            <person name="Birren B."/>
        </authorList>
    </citation>
    <scope>NUCLEOTIDE SEQUENCE [LARGE SCALE GENOMIC DNA]</scope>
    <source>
        <strain evidence="5">ATCC 50505</strain>
    </source>
</reference>
<dbReference type="GO" id="GO:0043161">
    <property type="term" value="P:proteasome-mediated ubiquitin-dependent protein catabolic process"/>
    <property type="evidence" value="ECO:0007669"/>
    <property type="project" value="EnsemblFungi"/>
</dbReference>
<dbReference type="AlphaFoldDB" id="L2GPS0"/>
<dbReference type="GO" id="GO:0019773">
    <property type="term" value="C:proteasome core complex, alpha-subunit complex"/>
    <property type="evidence" value="ECO:0007669"/>
    <property type="project" value="UniProtKB-UniRule"/>
</dbReference>
<dbReference type="Pfam" id="PF00227">
    <property type="entry name" value="Proteasome"/>
    <property type="match status" value="1"/>
</dbReference>
<comment type="similarity">
    <text evidence="2">Belongs to the peptidase T1A family.</text>
</comment>
<name>L2GPS0_VITCO</name>
<accession>L2GPS0</accession>
<dbReference type="SUPFAM" id="SSF56235">
    <property type="entry name" value="N-terminal nucleophile aminohydrolases (Ntn hydrolases)"/>
    <property type="match status" value="1"/>
</dbReference>
<evidence type="ECO:0000256" key="1">
    <source>
        <dbReference type="ARBA" id="ARBA00022942"/>
    </source>
</evidence>
<organism evidence="4 5">
    <name type="scientific">Vittaforma corneae (strain ATCC 50505)</name>
    <name type="common">Microsporidian parasite</name>
    <name type="synonym">Nosema corneum</name>
    <dbReference type="NCBI Taxonomy" id="993615"/>
    <lineage>
        <taxon>Eukaryota</taxon>
        <taxon>Fungi</taxon>
        <taxon>Fungi incertae sedis</taxon>
        <taxon>Microsporidia</taxon>
        <taxon>Nosematidae</taxon>
        <taxon>Vittaforma</taxon>
    </lineage>
</organism>
<proteinExistence type="inferred from homology"/>
<keyword evidence="1 2" id="KW-0647">Proteasome</keyword>
<dbReference type="HOGENOM" id="CLU_035750_4_2_1"/>
<dbReference type="Gene3D" id="3.60.20.10">
    <property type="entry name" value="Glutamine Phosphoribosylpyrophosphate, subunit 1, domain 1"/>
    <property type="match status" value="1"/>
</dbReference>